<feature type="region of interest" description="Disordered" evidence="1">
    <location>
        <begin position="57"/>
        <end position="78"/>
    </location>
</feature>
<sequence>AVPRGHAGGDPDPAEVVMPPGLPKAPPALTRLFGATASIDEGRRGFANVTYFGMGSDGEDRNFVDPQQPGQHPYEEKEHWTQAQRRWVNPEEAGRCHQEGCRRLLPDLGFQVFYCCRMRRCACRFAVGAPVGHPAG</sequence>
<dbReference type="Proteomes" id="UP001189429">
    <property type="component" value="Unassembled WGS sequence"/>
</dbReference>
<feature type="non-terminal residue" evidence="2">
    <location>
        <position position="136"/>
    </location>
</feature>
<gene>
    <name evidence="2" type="ORF">PCOR1329_LOCUS12292</name>
</gene>
<evidence type="ECO:0000256" key="1">
    <source>
        <dbReference type="SAM" id="MobiDB-lite"/>
    </source>
</evidence>
<accession>A0ABN9QIM6</accession>
<protein>
    <recommendedName>
        <fullName evidence="4">Beta-galactosidase</fullName>
    </recommendedName>
</protein>
<reference evidence="2" key="1">
    <citation type="submission" date="2023-10" db="EMBL/GenBank/DDBJ databases">
        <authorList>
            <person name="Chen Y."/>
            <person name="Shah S."/>
            <person name="Dougan E. K."/>
            <person name="Thang M."/>
            <person name="Chan C."/>
        </authorList>
    </citation>
    <scope>NUCLEOTIDE SEQUENCE [LARGE SCALE GENOMIC DNA]</scope>
</reference>
<organism evidence="2 3">
    <name type="scientific">Prorocentrum cordatum</name>
    <dbReference type="NCBI Taxonomy" id="2364126"/>
    <lineage>
        <taxon>Eukaryota</taxon>
        <taxon>Sar</taxon>
        <taxon>Alveolata</taxon>
        <taxon>Dinophyceae</taxon>
        <taxon>Prorocentrales</taxon>
        <taxon>Prorocentraceae</taxon>
        <taxon>Prorocentrum</taxon>
    </lineage>
</organism>
<comment type="caution">
    <text evidence="2">The sequence shown here is derived from an EMBL/GenBank/DDBJ whole genome shotgun (WGS) entry which is preliminary data.</text>
</comment>
<evidence type="ECO:0000313" key="3">
    <source>
        <dbReference type="Proteomes" id="UP001189429"/>
    </source>
</evidence>
<feature type="non-terminal residue" evidence="2">
    <location>
        <position position="1"/>
    </location>
</feature>
<evidence type="ECO:0008006" key="4">
    <source>
        <dbReference type="Google" id="ProtNLM"/>
    </source>
</evidence>
<evidence type="ECO:0000313" key="2">
    <source>
        <dbReference type="EMBL" id="CAK0805880.1"/>
    </source>
</evidence>
<dbReference type="EMBL" id="CAUYUJ010003579">
    <property type="protein sequence ID" value="CAK0805880.1"/>
    <property type="molecule type" value="Genomic_DNA"/>
</dbReference>
<keyword evidence="3" id="KW-1185">Reference proteome</keyword>
<name>A0ABN9QIM6_9DINO</name>
<proteinExistence type="predicted"/>